<evidence type="ECO:0000313" key="1">
    <source>
        <dbReference type="EMBL" id="QYN80052.1"/>
    </source>
</evidence>
<accession>A0AAE7WFX4</accession>
<organism evidence="1 2">
    <name type="scientific">Kosakonia phage Kc263</name>
    <dbReference type="NCBI Taxonomy" id="2863194"/>
    <lineage>
        <taxon>Viruses</taxon>
        <taxon>Duplodnaviria</taxon>
        <taxon>Heunggongvirae</taxon>
        <taxon>Uroviricota</taxon>
        <taxon>Caudoviricetes</taxon>
        <taxon>Chimalliviridae</taxon>
        <taxon>Branisovskavirus</taxon>
        <taxon>Branisovskavirus Kc263</taxon>
    </lineage>
</organism>
<keyword evidence="2" id="KW-1185">Reference proteome</keyword>
<dbReference type="Proteomes" id="UP000828443">
    <property type="component" value="Segment"/>
</dbReference>
<dbReference type="RefSeq" id="YP_010676864.1">
    <property type="nucleotide sequence ID" value="NC_071015.1"/>
</dbReference>
<evidence type="ECO:0000313" key="2">
    <source>
        <dbReference type="Proteomes" id="UP000828443"/>
    </source>
</evidence>
<dbReference type="EMBL" id="MZ348422">
    <property type="protein sequence ID" value="QYN80052.1"/>
    <property type="molecule type" value="Genomic_DNA"/>
</dbReference>
<reference evidence="1" key="1">
    <citation type="journal article" date="2021" name="Viruses">
        <title>Novel Viruses That Lyse Plant and Human Strains of Kosakonia cowanii.</title>
        <authorList>
            <person name="Petrzik K."/>
            <person name="Brazdova S."/>
            <person name="Krawczyk K."/>
        </authorList>
    </citation>
    <scope>NUCLEOTIDE SEQUENCE</scope>
</reference>
<protein>
    <submittedName>
        <fullName evidence="1">Uncharacterized protein</fullName>
    </submittedName>
</protein>
<proteinExistence type="predicted"/>
<sequence>MSTFVRLNSDLINQIRSAFISLAEQAKVMKGSDIVEQELLPGIRITCRSSDYNNSVWFKLDDDVVPLEPYELDNPDLGNKVIAVTLTKLIHKRLGLENGITDMLAGFSIWTNFESPFGIEIKYHRDLDSQVLLVQEIGNPNRPVYALEEAVNTELSISFENTTPASVLENRIWHLLGDYILADLASGRVVSLGEYSGATEEAQGEGV</sequence>
<dbReference type="GeneID" id="77953229"/>
<name>A0AAE7WFX4_9CAUD</name>
<dbReference type="KEGG" id="vg:77953229"/>